<organism evidence="1">
    <name type="scientific">Pararge aegeria</name>
    <name type="common">speckled wood butterfly</name>
    <dbReference type="NCBI Taxonomy" id="116150"/>
    <lineage>
        <taxon>Eukaryota</taxon>
        <taxon>Metazoa</taxon>
        <taxon>Ecdysozoa</taxon>
        <taxon>Arthropoda</taxon>
        <taxon>Hexapoda</taxon>
        <taxon>Insecta</taxon>
        <taxon>Pterygota</taxon>
        <taxon>Neoptera</taxon>
        <taxon>Endopterygota</taxon>
        <taxon>Lepidoptera</taxon>
        <taxon>Glossata</taxon>
        <taxon>Ditrysia</taxon>
        <taxon>Papilionoidea</taxon>
        <taxon>Nymphalidae</taxon>
        <taxon>Satyrinae</taxon>
        <taxon>Satyrini</taxon>
        <taxon>Parargina</taxon>
        <taxon>Pararge</taxon>
    </lineage>
</organism>
<feature type="non-terminal residue" evidence="1">
    <location>
        <position position="69"/>
    </location>
</feature>
<sequence>MYKLKYYNSIFYSKLLLYSMLSTKDLTSTHFQNMKELTGNQIRQCNTAEIKKITILIIMVTLSISFLER</sequence>
<dbReference type="AlphaFoldDB" id="S4NV15"/>
<accession>S4NV15</accession>
<evidence type="ECO:0000313" key="1">
    <source>
        <dbReference type="EMBL" id="JAA82621.1"/>
    </source>
</evidence>
<proteinExistence type="predicted"/>
<reference evidence="1" key="1">
    <citation type="journal article" date="2013" name="BMC Genomics">
        <title>Unscrambling butterfly oogenesis.</title>
        <authorList>
            <person name="Carter J.M."/>
            <person name="Baker S.C."/>
            <person name="Pink R."/>
            <person name="Carter D.R."/>
            <person name="Collins A."/>
            <person name="Tomlin J."/>
            <person name="Gibbs M."/>
            <person name="Breuker C.J."/>
        </authorList>
    </citation>
    <scope>NUCLEOTIDE SEQUENCE</scope>
    <source>
        <tissue evidence="1">Ovary</tissue>
    </source>
</reference>
<dbReference type="EMBL" id="GAIX01009939">
    <property type="protein sequence ID" value="JAA82621.1"/>
    <property type="molecule type" value="Transcribed_RNA"/>
</dbReference>
<reference evidence="1" key="2">
    <citation type="submission" date="2013-05" db="EMBL/GenBank/DDBJ databases">
        <authorList>
            <person name="Carter J.-M."/>
            <person name="Baker S.C."/>
            <person name="Pink R."/>
            <person name="Carter D.R.F."/>
            <person name="Collins A."/>
            <person name="Tomlin J."/>
            <person name="Gibbs M."/>
            <person name="Breuker C.J."/>
        </authorList>
    </citation>
    <scope>NUCLEOTIDE SEQUENCE</scope>
    <source>
        <tissue evidence="1">Ovary</tissue>
    </source>
</reference>
<protein>
    <submittedName>
        <fullName evidence="1">Uncharacterized protein</fullName>
    </submittedName>
</protein>
<name>S4NV15_9NEOP</name>